<keyword evidence="2" id="KW-0472">Membrane</keyword>
<evidence type="ECO:0000259" key="5">
    <source>
        <dbReference type="Pfam" id="PF10366"/>
    </source>
</evidence>
<gene>
    <name evidence="7" type="ORF">APLA_LOCUS15378</name>
</gene>
<evidence type="ECO:0008006" key="9">
    <source>
        <dbReference type="Google" id="ProtNLM"/>
    </source>
</evidence>
<dbReference type="GO" id="GO:0012505">
    <property type="term" value="C:endomembrane system"/>
    <property type="evidence" value="ECO:0007669"/>
    <property type="project" value="UniProtKB-SubCell"/>
</dbReference>
<name>A0A8S1B2C1_ARCPL</name>
<dbReference type="Proteomes" id="UP000494256">
    <property type="component" value="Unassembled WGS sequence"/>
</dbReference>
<sequence length="544" mass="62767">MFGTKIKKRQAKIISLLNSLPECTPEEKKQKIQSIQGLYALELFDMKKYPQALAEFFKLNTDPAEVIKLFLELDGKSTEEKVEVKKIKGKDLESALNALIQYLIKVKKNILELSHESGNGQTDIVKECHKQQLELIDTTLLKCYLETKQALVTPLLRANNCNLEEAEKTLLRHGKNNELVLLYQMKEQHEKALEILREQSKRESAIEVYQRTANYLQQLGSEHLSLIFKFSAWILKEDPDEGLKIFTATIEAVEKLPRPKILNFLLRDHKMVVIPYLEHVIHIWNDTDALFHNALIDMYRDKLTVENKNIPEEDFQNIKSKLLSFLEASTYYTPKSVLLHFPQDSMFEERAIVLGKLGRHEQALAIHVLILGDINRAIHYAEKVSAASSDKYQDVFVSLMRIIMYPNQCDCLDGLLANVPRHPKTSVGDNEIALHILEKYIHKISPLKALSVLPDSVPLIRLKQFFASSLDVHSTMKRHIQILKGLSYAEHIYVQELQEYFESQSVVINEYDICHVCKRRFGNQSAFVRYPNGEIVHYSCKLNK</sequence>
<evidence type="ECO:0000259" key="6">
    <source>
        <dbReference type="Pfam" id="PF10367"/>
    </source>
</evidence>
<comment type="caution">
    <text evidence="7">The sequence shown here is derived from an EMBL/GenBank/DDBJ whole genome shotgun (WGS) entry which is preliminary data.</text>
</comment>
<accession>A0A8S1B2C1</accession>
<feature type="repeat" description="CHCR" evidence="4">
    <location>
        <begin position="249"/>
        <end position="408"/>
    </location>
</feature>
<dbReference type="GO" id="GO:0005737">
    <property type="term" value="C:cytoplasm"/>
    <property type="evidence" value="ECO:0007669"/>
    <property type="project" value="TreeGrafter"/>
</dbReference>
<dbReference type="Pfam" id="PF10366">
    <property type="entry name" value="Vps39_1"/>
    <property type="match status" value="1"/>
</dbReference>
<feature type="domain" description="Vacuolar sorting protein 39/Transforming growth factor beta receptor-associated zinc finger" evidence="6">
    <location>
        <begin position="503"/>
        <end position="541"/>
    </location>
</feature>
<comment type="similarity">
    <text evidence="3">Belongs to the VAM6/VPS39 family.</text>
</comment>
<evidence type="ECO:0000256" key="3">
    <source>
        <dbReference type="ARBA" id="ARBA00038201"/>
    </source>
</evidence>
<dbReference type="GO" id="GO:0006886">
    <property type="term" value="P:intracellular protein transport"/>
    <property type="evidence" value="ECO:0007669"/>
    <property type="project" value="UniProtKB-UniRule"/>
</dbReference>
<evidence type="ECO:0000256" key="1">
    <source>
        <dbReference type="ARBA" id="ARBA00004184"/>
    </source>
</evidence>
<dbReference type="EMBL" id="CADEBD010000443">
    <property type="protein sequence ID" value="CAB3255743.1"/>
    <property type="molecule type" value="Genomic_DNA"/>
</dbReference>
<protein>
    <recommendedName>
        <fullName evidence="9">Vam6/Vps39-like protein</fullName>
    </recommendedName>
</protein>
<comment type="subcellular location">
    <subcellularLocation>
        <location evidence="1">Endomembrane system</location>
        <topology evidence="1">Peripheral membrane protein</topology>
    </subcellularLocation>
</comment>
<dbReference type="PANTHER" id="PTHR12894:SF49">
    <property type="entry name" value="VAM6_VPS39-LIKE PROTEIN"/>
    <property type="match status" value="1"/>
</dbReference>
<dbReference type="GO" id="GO:0006914">
    <property type="term" value="P:autophagy"/>
    <property type="evidence" value="ECO:0007669"/>
    <property type="project" value="TreeGrafter"/>
</dbReference>
<reference evidence="7 8" key="1">
    <citation type="submission" date="2020-04" db="EMBL/GenBank/DDBJ databases">
        <authorList>
            <person name="Wallbank WR R."/>
            <person name="Pardo Diaz C."/>
            <person name="Kozak K."/>
            <person name="Martin S."/>
            <person name="Jiggins C."/>
            <person name="Moest M."/>
            <person name="Warren A I."/>
            <person name="Byers J.R.P. K."/>
            <person name="Montejo-Kovacevich G."/>
            <person name="Yen C E."/>
        </authorList>
    </citation>
    <scope>NUCLEOTIDE SEQUENCE [LARGE SCALE GENOMIC DNA]</scope>
</reference>
<dbReference type="AlphaFoldDB" id="A0A8S1B2C1"/>
<dbReference type="PANTHER" id="PTHR12894">
    <property type="entry name" value="CNH DOMAIN CONTAINING"/>
    <property type="match status" value="1"/>
</dbReference>
<proteinExistence type="inferred from homology"/>
<dbReference type="OrthoDB" id="419711at2759"/>
<dbReference type="GO" id="GO:0034058">
    <property type="term" value="P:endosomal vesicle fusion"/>
    <property type="evidence" value="ECO:0007669"/>
    <property type="project" value="TreeGrafter"/>
</dbReference>
<dbReference type="PROSITE" id="PS50236">
    <property type="entry name" value="CHCR"/>
    <property type="match status" value="1"/>
</dbReference>
<dbReference type="Pfam" id="PF10367">
    <property type="entry name" value="zf-Vps39_C"/>
    <property type="match status" value="1"/>
</dbReference>
<evidence type="ECO:0000313" key="7">
    <source>
        <dbReference type="EMBL" id="CAB3255743.1"/>
    </source>
</evidence>
<dbReference type="InterPro" id="IPR000547">
    <property type="entry name" value="Clathrin_H-chain/VPS_repeat"/>
</dbReference>
<organism evidence="7 8">
    <name type="scientific">Arctia plantaginis</name>
    <name type="common">Wood tiger moth</name>
    <name type="synonym">Phalaena plantaginis</name>
    <dbReference type="NCBI Taxonomy" id="874455"/>
    <lineage>
        <taxon>Eukaryota</taxon>
        <taxon>Metazoa</taxon>
        <taxon>Ecdysozoa</taxon>
        <taxon>Arthropoda</taxon>
        <taxon>Hexapoda</taxon>
        <taxon>Insecta</taxon>
        <taxon>Pterygota</taxon>
        <taxon>Neoptera</taxon>
        <taxon>Endopterygota</taxon>
        <taxon>Lepidoptera</taxon>
        <taxon>Glossata</taxon>
        <taxon>Ditrysia</taxon>
        <taxon>Noctuoidea</taxon>
        <taxon>Erebidae</taxon>
        <taxon>Arctiinae</taxon>
        <taxon>Arctia</taxon>
    </lineage>
</organism>
<dbReference type="InterPro" id="IPR032914">
    <property type="entry name" value="Vam6/VPS39/TRAP1"/>
</dbReference>
<evidence type="ECO:0000256" key="2">
    <source>
        <dbReference type="ARBA" id="ARBA00023136"/>
    </source>
</evidence>
<dbReference type="InterPro" id="IPR019453">
    <property type="entry name" value="VPS39/TGFA1_Znf"/>
</dbReference>
<evidence type="ECO:0000256" key="4">
    <source>
        <dbReference type="PROSITE-ProRule" id="PRU01006"/>
    </source>
</evidence>
<dbReference type="GO" id="GO:0016020">
    <property type="term" value="C:membrane"/>
    <property type="evidence" value="ECO:0007669"/>
    <property type="project" value="TreeGrafter"/>
</dbReference>
<evidence type="ECO:0000313" key="8">
    <source>
        <dbReference type="Proteomes" id="UP000494256"/>
    </source>
</evidence>
<feature type="domain" description="Vacuolar sorting protein 39/Transforming growth factor beta receptor-associated" evidence="5">
    <location>
        <begin position="136"/>
        <end position="235"/>
    </location>
</feature>
<dbReference type="InterPro" id="IPR019452">
    <property type="entry name" value="VPS39/TGF_beta_rcpt-assoc_1"/>
</dbReference>